<keyword evidence="4" id="KW-1185">Reference proteome</keyword>
<dbReference type="Pfam" id="PF01471">
    <property type="entry name" value="PG_binding_1"/>
    <property type="match status" value="1"/>
</dbReference>
<feature type="chain" id="PRO_5024441429" description="Peptidoglycan binding-like domain-containing protein" evidence="1">
    <location>
        <begin position="32"/>
        <end position="169"/>
    </location>
</feature>
<gene>
    <name evidence="3" type="ORF">Amac_053370</name>
</gene>
<comment type="caution">
    <text evidence="3">The sequence shown here is derived from an EMBL/GenBank/DDBJ whole genome shotgun (WGS) entry which is preliminary data.</text>
</comment>
<protein>
    <recommendedName>
        <fullName evidence="2">Peptidoglycan binding-like domain-containing protein</fullName>
    </recommendedName>
</protein>
<evidence type="ECO:0000256" key="1">
    <source>
        <dbReference type="SAM" id="SignalP"/>
    </source>
</evidence>
<dbReference type="InterPro" id="IPR036365">
    <property type="entry name" value="PGBD-like_sf"/>
</dbReference>
<feature type="domain" description="Peptidoglycan binding-like" evidence="2">
    <location>
        <begin position="105"/>
        <end position="146"/>
    </location>
</feature>
<evidence type="ECO:0000313" key="4">
    <source>
        <dbReference type="Proteomes" id="UP000331127"/>
    </source>
</evidence>
<dbReference type="InterPro" id="IPR036366">
    <property type="entry name" value="PGBDSf"/>
</dbReference>
<evidence type="ECO:0000259" key="2">
    <source>
        <dbReference type="Pfam" id="PF01471"/>
    </source>
</evidence>
<keyword evidence="1" id="KW-0732">Signal</keyword>
<dbReference type="Proteomes" id="UP000331127">
    <property type="component" value="Unassembled WGS sequence"/>
</dbReference>
<dbReference type="AlphaFoldDB" id="A0A5M3WT03"/>
<dbReference type="OrthoDB" id="3828307at2"/>
<proteinExistence type="predicted"/>
<dbReference type="EMBL" id="BLAE01000032">
    <property type="protein sequence ID" value="GES11740.1"/>
    <property type="molecule type" value="Genomic_DNA"/>
</dbReference>
<name>A0A5M3WT03_9ACTN</name>
<reference evidence="3 4" key="1">
    <citation type="submission" date="2019-10" db="EMBL/GenBank/DDBJ databases">
        <title>Whole genome shotgun sequence of Acrocarpospora macrocephala NBRC 16266.</title>
        <authorList>
            <person name="Ichikawa N."/>
            <person name="Kimura A."/>
            <person name="Kitahashi Y."/>
            <person name="Komaki H."/>
            <person name="Oguchi A."/>
        </authorList>
    </citation>
    <scope>NUCLEOTIDE SEQUENCE [LARGE SCALE GENOMIC DNA]</scope>
    <source>
        <strain evidence="3 4">NBRC 16266</strain>
    </source>
</reference>
<sequence>MRKSRKRGISVLVTLLLALAGALAISSPAAAWVYCNSVSLVQGGYDAETVIVYPTYNDNSTNCDMRINEHGTTGQREAISQLQHNINVCYGPNRWDQGTPRVTNHLTVDGEYGPQTYAAIKAVQRHLNDPAVQVDGYAGPQTRSRMHHPSVEGYCIMPATVPYPSIVSP</sequence>
<feature type="signal peptide" evidence="1">
    <location>
        <begin position="1"/>
        <end position="31"/>
    </location>
</feature>
<dbReference type="InterPro" id="IPR002477">
    <property type="entry name" value="Peptidoglycan-bd-like"/>
</dbReference>
<accession>A0A5M3WT03</accession>
<dbReference type="Gene3D" id="1.10.101.10">
    <property type="entry name" value="PGBD-like superfamily/PGBD"/>
    <property type="match status" value="1"/>
</dbReference>
<evidence type="ECO:0000313" key="3">
    <source>
        <dbReference type="EMBL" id="GES11740.1"/>
    </source>
</evidence>
<dbReference type="SUPFAM" id="SSF47090">
    <property type="entry name" value="PGBD-like"/>
    <property type="match status" value="1"/>
</dbReference>
<organism evidence="3 4">
    <name type="scientific">Acrocarpospora macrocephala</name>
    <dbReference type="NCBI Taxonomy" id="150177"/>
    <lineage>
        <taxon>Bacteria</taxon>
        <taxon>Bacillati</taxon>
        <taxon>Actinomycetota</taxon>
        <taxon>Actinomycetes</taxon>
        <taxon>Streptosporangiales</taxon>
        <taxon>Streptosporangiaceae</taxon>
        <taxon>Acrocarpospora</taxon>
    </lineage>
</organism>